<dbReference type="RefSeq" id="WP_394487724.1">
    <property type="nucleotide sequence ID" value="NZ_JBIGIA010000005.1"/>
</dbReference>
<dbReference type="InterPro" id="IPR051199">
    <property type="entry name" value="LPS_LOS_Heptosyltrfase"/>
</dbReference>
<dbReference type="Proteomes" id="UP001606305">
    <property type="component" value="Unassembled WGS sequence"/>
</dbReference>
<keyword evidence="4" id="KW-1185">Reference proteome</keyword>
<name>A0ABW7G4T6_9BURK</name>
<dbReference type="EMBL" id="JBIGIA010000005">
    <property type="protein sequence ID" value="MFG6456922.1"/>
    <property type="molecule type" value="Genomic_DNA"/>
</dbReference>
<dbReference type="Gene3D" id="3.40.50.2000">
    <property type="entry name" value="Glycogen Phosphorylase B"/>
    <property type="match status" value="2"/>
</dbReference>
<evidence type="ECO:0000256" key="2">
    <source>
        <dbReference type="ARBA" id="ARBA00022679"/>
    </source>
</evidence>
<dbReference type="InterPro" id="IPR002201">
    <property type="entry name" value="Glyco_trans_9"/>
</dbReference>
<dbReference type="CDD" id="cd03789">
    <property type="entry name" value="GT9_LPS_heptosyltransferase"/>
    <property type="match status" value="1"/>
</dbReference>
<organism evidence="3 4">
    <name type="scientific">Pelomonas nitida</name>
    <dbReference type="NCBI Taxonomy" id="3299027"/>
    <lineage>
        <taxon>Bacteria</taxon>
        <taxon>Pseudomonadati</taxon>
        <taxon>Pseudomonadota</taxon>
        <taxon>Betaproteobacteria</taxon>
        <taxon>Burkholderiales</taxon>
        <taxon>Sphaerotilaceae</taxon>
        <taxon>Roseateles</taxon>
    </lineage>
</organism>
<keyword evidence="2" id="KW-0808">Transferase</keyword>
<proteinExistence type="predicted"/>
<evidence type="ECO:0000256" key="1">
    <source>
        <dbReference type="ARBA" id="ARBA00022676"/>
    </source>
</evidence>
<keyword evidence="1" id="KW-0328">Glycosyltransferase</keyword>
<dbReference type="SUPFAM" id="SSF53756">
    <property type="entry name" value="UDP-Glycosyltransferase/glycogen phosphorylase"/>
    <property type="match status" value="1"/>
</dbReference>
<dbReference type="PANTHER" id="PTHR30160:SF1">
    <property type="entry name" value="LIPOPOLYSACCHARIDE 1,2-N-ACETYLGLUCOSAMINETRANSFERASE-RELATED"/>
    <property type="match status" value="1"/>
</dbReference>
<comment type="caution">
    <text evidence="3">The sequence shown here is derived from an EMBL/GenBank/DDBJ whole genome shotgun (WGS) entry which is preliminary data.</text>
</comment>
<accession>A0ABW7G4T6</accession>
<reference evidence="3 4" key="1">
    <citation type="submission" date="2024-09" db="EMBL/GenBank/DDBJ databases">
        <title>Novel species of the genus Pelomonas and Roseateles isolated from streams.</title>
        <authorList>
            <person name="Lu H."/>
        </authorList>
    </citation>
    <scope>NUCLEOTIDE SEQUENCE [LARGE SCALE GENOMIC DNA]</scope>
    <source>
        <strain evidence="3 4">BYS96W</strain>
    </source>
</reference>
<evidence type="ECO:0000313" key="4">
    <source>
        <dbReference type="Proteomes" id="UP001606305"/>
    </source>
</evidence>
<gene>
    <name evidence="3" type="ORF">ACG00X_08750</name>
</gene>
<dbReference type="Pfam" id="PF01075">
    <property type="entry name" value="Glyco_transf_9"/>
    <property type="match status" value="1"/>
</dbReference>
<evidence type="ECO:0000313" key="3">
    <source>
        <dbReference type="EMBL" id="MFG6456922.1"/>
    </source>
</evidence>
<protein>
    <submittedName>
        <fullName evidence="3">Glycosyltransferase family 9 protein</fullName>
    </submittedName>
</protein>
<dbReference type="PANTHER" id="PTHR30160">
    <property type="entry name" value="TETRAACYLDISACCHARIDE 4'-KINASE-RELATED"/>
    <property type="match status" value="1"/>
</dbReference>
<sequence length="399" mass="43963">MTSDDRQPLAPQRGRYFMRHRGFNLLFRSVDALLRALVPRCAPSPRPVRRILIANGAHLGDIVLSTAILPVIKAAYPDARIGMLVGGWAGPVVKNHQLVDWVHRLDHWRLNRAALSTRAKIQHWWRTRRQALREIRARDYDVALDLYFYFPNSAALLWQAGIPTRIGYTSAGLGPLLTESLDIDMAASRRSIVDFHLDLVRRIPGIGTARAELAVPNIPRSPVDLEKIIGPGNYVVLHLGSGSALKDWPESSWAMLARQFLAQGRRLVLTGTGTREKEKIERFRREVPDTLDLCDRLKWNEFVEIIAHASLLVASDSVAAHIAAAVDTPAVVTGHGMTNLHLWRPASPRAVVLMQAVPCAPCYRNGGCSTMACLRELAPSTVQAACDALLAAPAAVPAA</sequence>